<proteinExistence type="predicted"/>
<dbReference type="InterPro" id="IPR008589">
    <property type="entry name" value="MupG"/>
</dbReference>
<dbReference type="InterPro" id="IPR043894">
    <property type="entry name" value="MupG_C"/>
</dbReference>
<geneLocation type="plasmid" evidence="3">
    <name>unnamed</name>
</geneLocation>
<evidence type="ECO:0000259" key="1">
    <source>
        <dbReference type="Pfam" id="PF05913"/>
    </source>
</evidence>
<dbReference type="Gene3D" id="3.20.20.70">
    <property type="entry name" value="Aldolase class I"/>
    <property type="match status" value="1"/>
</dbReference>
<evidence type="ECO:0000259" key="2">
    <source>
        <dbReference type="Pfam" id="PF19200"/>
    </source>
</evidence>
<protein>
    <submittedName>
        <fullName evidence="3">Outer surface protein</fullName>
    </submittedName>
</protein>
<dbReference type="InterPro" id="IPR017853">
    <property type="entry name" value="GH"/>
</dbReference>
<name>W5SZ05_9SPIR</name>
<reference evidence="3" key="1">
    <citation type="submission" date="2013-04" db="EMBL/GenBank/DDBJ databases">
        <title>Comparative Genomics of Relapsing Fever Spirochetes.</title>
        <authorList>
            <person name="Schwan T.G."/>
            <person name="Raffel S.J."/>
            <person name="Porcella S.F."/>
            <person name="Martens C.A."/>
            <person name="Bruno D.P."/>
            <person name="Ricklefs S.M."/>
            <person name="Barbian K.B."/>
        </authorList>
    </citation>
    <scope>NUCLEOTIDE SEQUENCE</scope>
    <source>
        <strain evidence="3">Co53</strain>
        <plasmid evidence="3">unnamed</plasmid>
    </source>
</reference>
<keyword evidence="3" id="KW-0614">Plasmid</keyword>
<dbReference type="AlphaFoldDB" id="W5SZ05"/>
<gene>
    <name evidence="3" type="ORF">BCO_0020500</name>
</gene>
<dbReference type="SUPFAM" id="SSF50891">
    <property type="entry name" value="Cyclophilin-like"/>
    <property type="match status" value="1"/>
</dbReference>
<dbReference type="InterPro" id="IPR013785">
    <property type="entry name" value="Aldolase_TIM"/>
</dbReference>
<feature type="domain" description="6-phospho-N-acetylmuramidase C-terminal" evidence="1">
    <location>
        <begin position="262"/>
        <end position="375"/>
    </location>
</feature>
<dbReference type="EMBL" id="CP005790">
    <property type="protein sequence ID" value="AHH11903.1"/>
    <property type="molecule type" value="Genomic_DNA"/>
</dbReference>
<dbReference type="PANTHER" id="PTHR38435:SF1">
    <property type="entry name" value="DUF871 DOMAIN-CONTAINING PROTEIN"/>
    <property type="match status" value="1"/>
</dbReference>
<dbReference type="Pfam" id="PF19200">
    <property type="entry name" value="MupG_N"/>
    <property type="match status" value="1"/>
</dbReference>
<dbReference type="InterPro" id="IPR043797">
    <property type="entry name" value="MupG_N"/>
</dbReference>
<organism evidence="3">
    <name type="scientific">Borrelia coriaceae ATCC 43381</name>
    <dbReference type="NCBI Taxonomy" id="1408429"/>
    <lineage>
        <taxon>Bacteria</taxon>
        <taxon>Pseudomonadati</taxon>
        <taxon>Spirochaetota</taxon>
        <taxon>Spirochaetia</taxon>
        <taxon>Spirochaetales</taxon>
        <taxon>Borreliaceae</taxon>
        <taxon>Borrelia</taxon>
    </lineage>
</organism>
<dbReference type="SUPFAM" id="SSF51445">
    <property type="entry name" value="(Trans)glycosidases"/>
    <property type="match status" value="1"/>
</dbReference>
<dbReference type="PANTHER" id="PTHR38435">
    <property type="match status" value="1"/>
</dbReference>
<dbReference type="InterPro" id="IPR029000">
    <property type="entry name" value="Cyclophilin-like_dom_sf"/>
</dbReference>
<evidence type="ECO:0000313" key="3">
    <source>
        <dbReference type="EMBL" id="AHH11903.1"/>
    </source>
</evidence>
<feature type="domain" description="6-phospho-N-acetylmuramidase N-terminal" evidence="2">
    <location>
        <begin position="18"/>
        <end position="256"/>
    </location>
</feature>
<dbReference type="Pfam" id="PF05913">
    <property type="entry name" value="MupG_C"/>
    <property type="match status" value="1"/>
</dbReference>
<sequence length="379" mass="43638">MMHCLEIKPRRRVKMKEIGISVYPTVSPINKINEYLEKSASLGFTRVFTSLLRFESDEFNIFKEILSTAKKYGMKPVVDVTPEVFRKLNIDVSDLRNCLKLEQFKKLGVWAIRLDDAFTGIEESLMTFNADDLKIELNMSSINKHIDTIMSFKPNKDNLLGCHNFYPHEYTGLSRDFFRKTTQAFKQNSIPTAAFVSSTVAEECARGIEKDGIPTLEEHRNKDIGVQTKDLFREGMDAVLIANCFPSDSELEKVSKVNRYVLELKAKLNPKITSIEKEIILDNLHLNRGDITPYRIRSSRIREYYSDQNLIIHSPEEIKRGDLLIDSSKYLGYSGEFQIALKDTPNNGLVNVVGRIDENELYLLDEIEAWEKFKIIESE</sequence>
<dbReference type="HOGENOM" id="CLU_065324_1_0_12"/>
<accession>W5SZ05</accession>
<dbReference type="Gene3D" id="2.40.100.10">
    <property type="entry name" value="Cyclophilin-like"/>
    <property type="match status" value="1"/>
</dbReference>